<dbReference type="GO" id="GO:0003723">
    <property type="term" value="F:RNA binding"/>
    <property type="evidence" value="ECO:0007669"/>
    <property type="project" value="UniProtKB-UniRule"/>
</dbReference>
<feature type="compositionally biased region" description="Low complexity" evidence="9">
    <location>
        <begin position="734"/>
        <end position="743"/>
    </location>
</feature>
<keyword evidence="6" id="KW-0539">Nucleus</keyword>
<feature type="domain" description="RRM" evidence="10">
    <location>
        <begin position="289"/>
        <end position="367"/>
    </location>
</feature>
<feature type="compositionally biased region" description="Acidic residues" evidence="9">
    <location>
        <begin position="1"/>
        <end position="14"/>
    </location>
</feature>
<evidence type="ECO:0000256" key="1">
    <source>
        <dbReference type="ARBA" id="ARBA00004123"/>
    </source>
</evidence>
<feature type="region of interest" description="Disordered" evidence="9">
    <location>
        <begin position="1"/>
        <end position="20"/>
    </location>
</feature>
<dbReference type="GeneTree" id="ENSGT00940000155916"/>
<protein>
    <submittedName>
        <fullName evidence="11">Scaffold attachment factor B</fullName>
    </submittedName>
</protein>
<dbReference type="PANTHER" id="PTHR15683:SF6">
    <property type="entry name" value="SCAFFOLD ATTACHMENT FACTOR B1"/>
    <property type="match status" value="1"/>
</dbReference>
<comment type="subcellular location">
    <subcellularLocation>
        <location evidence="1">Nucleus</location>
    </subcellularLocation>
</comment>
<feature type="compositionally biased region" description="Basic and acidic residues" evidence="9">
    <location>
        <begin position="80"/>
        <end position="90"/>
    </location>
</feature>
<dbReference type="Pfam" id="PF00076">
    <property type="entry name" value="RRM_1"/>
    <property type="match status" value="1"/>
</dbReference>
<dbReference type="InterPro" id="IPR034781">
    <property type="entry name" value="SAFB1_2_RBD"/>
</dbReference>
<evidence type="ECO:0000256" key="5">
    <source>
        <dbReference type="ARBA" id="ARBA00023163"/>
    </source>
</evidence>
<keyword evidence="3" id="KW-0597">Phosphoprotein</keyword>
<dbReference type="InterPro" id="IPR035979">
    <property type="entry name" value="RBD_domain_sf"/>
</dbReference>
<feature type="coiled-coil region" evidence="8">
    <location>
        <begin position="525"/>
        <end position="580"/>
    </location>
</feature>
<evidence type="ECO:0000256" key="4">
    <source>
        <dbReference type="ARBA" id="ARBA00023015"/>
    </source>
</evidence>
<feature type="compositionally biased region" description="Gly residues" evidence="9">
    <location>
        <begin position="719"/>
        <end position="733"/>
    </location>
</feature>
<dbReference type="InterPro" id="IPR000504">
    <property type="entry name" value="RRM_dom"/>
</dbReference>
<dbReference type="GO" id="GO:0006357">
    <property type="term" value="P:regulation of transcription by RNA polymerase II"/>
    <property type="evidence" value="ECO:0007669"/>
    <property type="project" value="TreeGrafter"/>
</dbReference>
<feature type="region of interest" description="Disordered" evidence="9">
    <location>
        <begin position="357"/>
        <end position="506"/>
    </location>
</feature>
<dbReference type="InterPro" id="IPR012677">
    <property type="entry name" value="Nucleotide-bd_a/b_plait_sf"/>
</dbReference>
<reference evidence="11" key="1">
    <citation type="submission" date="2021-06" db="EMBL/GenBank/DDBJ databases">
        <authorList>
            <consortium name="Wellcome Sanger Institute Data Sharing"/>
        </authorList>
    </citation>
    <scope>NUCLEOTIDE SEQUENCE [LARGE SCALE GENOMIC DNA]</scope>
</reference>
<keyword evidence="8" id="KW-0175">Coiled coil</keyword>
<evidence type="ECO:0000256" key="8">
    <source>
        <dbReference type="SAM" id="Coils"/>
    </source>
</evidence>
<evidence type="ECO:0000256" key="6">
    <source>
        <dbReference type="ARBA" id="ARBA00023242"/>
    </source>
</evidence>
<dbReference type="GO" id="GO:0050684">
    <property type="term" value="P:regulation of mRNA processing"/>
    <property type="evidence" value="ECO:0007669"/>
    <property type="project" value="TreeGrafter"/>
</dbReference>
<dbReference type="Ensembl" id="ENSECRT00000031877.1">
    <property type="protein sequence ID" value="ENSECRP00000031218.1"/>
    <property type="gene ID" value="ENSECRG00000021157.1"/>
</dbReference>
<dbReference type="SMART" id="SM00360">
    <property type="entry name" value="RRM"/>
    <property type="match status" value="1"/>
</dbReference>
<keyword evidence="4" id="KW-0805">Transcription regulation</keyword>
<evidence type="ECO:0000256" key="7">
    <source>
        <dbReference type="PROSITE-ProRule" id="PRU00176"/>
    </source>
</evidence>
<gene>
    <name evidence="11" type="primary">SAFB</name>
    <name evidence="11" type="synonym">safb</name>
</gene>
<evidence type="ECO:0000259" key="10">
    <source>
        <dbReference type="PROSITE" id="PS50102"/>
    </source>
</evidence>
<sequence>MEEDSADGQDDLEAGIDNMQDMDIMEMSVLDEAEIDNGIPAECEEYDADQTLDSVSEGADGAATSEKMKLLDSQTVVVSKSDESLEKDNSIVDTNESNPNEGSSVKSAQLKKVSADSSGGAENEKVAGSCKSEQLNEEPLELPSAQDATTLEAEGVSCNVQADTVACESETNDAEQSNTEFKDTEQNNEKMDTQTISADSKSNQDENVVKQEAEKTEGDTAESEVIIKADDEIKKEAAKTEDSQKTEDLAATKEPVSEGADQKTSPGNEEKHGKTATKDDKGQTSSSGRNLWVSGLSSTTRATDLKNLFSKYGKVVGAKVVTNARSPGARCYGFVTMSSTDEATKCISHLHRTELHGRMISVERAKNEPAGKKPSDSKRDSKAGDRHHSSDSKSDGAKDENGDKKEEAAGDKKDGNRGTERTVVMDKSKGEPVISVKTKSKDRHSSKSRDRKSSSKDKKDILSFDQIKEQRERERQRQREREIREVERRRHSGDRDRDNQKERERIRLFREKEQRERLIRERRWLDIERQRLDSERRERERLERERVRIEYERRREQERIQREREELRRQQEQLRFEQERRPLKRPYDLDGRRDDWHEKRLALDDRYGRGPDFGRPDRFQDFDYRDRGRYQEDLLMNRRDGSRSIMDRDGQHFSDDRPDRHGRESRDGWNSGFDKRGLNQRDGRDWTGDHGRKMEGDRGWQGDRGMPAHSGQGPMNRGGLAGHGGYMQGGGGSQNLSGQMMQGGAFGRRY</sequence>
<accession>A0A8C4XHH7</accession>
<dbReference type="SUPFAM" id="SSF54928">
    <property type="entry name" value="RNA-binding domain, RBD"/>
    <property type="match status" value="1"/>
</dbReference>
<feature type="region of interest" description="Disordered" evidence="9">
    <location>
        <begin position="166"/>
        <end position="297"/>
    </location>
</feature>
<dbReference type="Proteomes" id="UP000694620">
    <property type="component" value="Chromosome 12"/>
</dbReference>
<evidence type="ECO:0000313" key="11">
    <source>
        <dbReference type="Ensembl" id="ENSECRP00000031218.1"/>
    </source>
</evidence>
<dbReference type="GO" id="GO:0043565">
    <property type="term" value="F:sequence-specific DNA binding"/>
    <property type="evidence" value="ECO:0007669"/>
    <property type="project" value="TreeGrafter"/>
</dbReference>
<reference evidence="11" key="3">
    <citation type="submission" date="2025-09" db="UniProtKB">
        <authorList>
            <consortium name="Ensembl"/>
        </authorList>
    </citation>
    <scope>IDENTIFICATION</scope>
</reference>
<dbReference type="InterPro" id="IPR051738">
    <property type="entry name" value="SAF_Modulators"/>
</dbReference>
<keyword evidence="12" id="KW-1185">Reference proteome</keyword>
<feature type="compositionally biased region" description="Basic and acidic residues" evidence="9">
    <location>
        <begin position="633"/>
        <end position="701"/>
    </location>
</feature>
<evidence type="ECO:0000256" key="3">
    <source>
        <dbReference type="ARBA" id="ARBA00022553"/>
    </source>
</evidence>
<organism evidence="11 12">
    <name type="scientific">Erpetoichthys calabaricus</name>
    <name type="common">Rope fish</name>
    <name type="synonym">Calamoichthys calabaricus</name>
    <dbReference type="NCBI Taxonomy" id="27687"/>
    <lineage>
        <taxon>Eukaryota</taxon>
        <taxon>Metazoa</taxon>
        <taxon>Chordata</taxon>
        <taxon>Craniata</taxon>
        <taxon>Vertebrata</taxon>
        <taxon>Euteleostomi</taxon>
        <taxon>Actinopterygii</taxon>
        <taxon>Polypteriformes</taxon>
        <taxon>Polypteridae</taxon>
        <taxon>Erpetoichthys</taxon>
    </lineage>
</organism>
<evidence type="ECO:0000313" key="12">
    <source>
        <dbReference type="Proteomes" id="UP000694620"/>
    </source>
</evidence>
<dbReference type="PANTHER" id="PTHR15683">
    <property type="entry name" value="SCAFFOLD ATTACHMENT FACTOR B-RELATED"/>
    <property type="match status" value="1"/>
</dbReference>
<feature type="compositionally biased region" description="Polar residues" evidence="9">
    <location>
        <begin position="283"/>
        <end position="297"/>
    </location>
</feature>
<feature type="compositionally biased region" description="Basic and acidic residues" evidence="9">
    <location>
        <begin position="443"/>
        <end position="506"/>
    </location>
</feature>
<feature type="compositionally biased region" description="Basic and acidic residues" evidence="9">
    <location>
        <begin position="268"/>
        <end position="282"/>
    </location>
</feature>
<feature type="compositionally biased region" description="Basic and acidic residues" evidence="9">
    <location>
        <begin position="357"/>
        <end position="430"/>
    </location>
</feature>
<dbReference type="Gene3D" id="3.30.70.330">
    <property type="match status" value="1"/>
</dbReference>
<feature type="compositionally biased region" description="Basic and acidic residues" evidence="9">
    <location>
        <begin position="225"/>
        <end position="251"/>
    </location>
</feature>
<feature type="compositionally biased region" description="Basic and acidic residues" evidence="9">
    <location>
        <begin position="202"/>
        <end position="218"/>
    </location>
</feature>
<evidence type="ECO:0000256" key="9">
    <source>
        <dbReference type="SAM" id="MobiDB-lite"/>
    </source>
</evidence>
<dbReference type="GO" id="GO:0005634">
    <property type="term" value="C:nucleus"/>
    <property type="evidence" value="ECO:0007669"/>
    <property type="project" value="UniProtKB-SubCell"/>
</dbReference>
<dbReference type="CDD" id="cd12679">
    <property type="entry name" value="RRM_SAFB1_SAFB2"/>
    <property type="match status" value="1"/>
</dbReference>
<evidence type="ECO:0000256" key="2">
    <source>
        <dbReference type="ARBA" id="ARBA00022481"/>
    </source>
</evidence>
<proteinExistence type="predicted"/>
<feature type="compositionally biased region" description="Polar residues" evidence="9">
    <location>
        <begin position="91"/>
        <end position="107"/>
    </location>
</feature>
<dbReference type="AlphaFoldDB" id="A0A8C4XHH7"/>
<feature type="region of interest" description="Disordered" evidence="9">
    <location>
        <begin position="47"/>
        <end position="149"/>
    </location>
</feature>
<feature type="compositionally biased region" description="Basic and acidic residues" evidence="9">
    <location>
        <begin position="180"/>
        <end position="192"/>
    </location>
</feature>
<keyword evidence="7" id="KW-0694">RNA-binding</keyword>
<keyword evidence="2" id="KW-0488">Methylation</keyword>
<name>A0A8C4XHH7_ERPCA</name>
<dbReference type="PROSITE" id="PS50102">
    <property type="entry name" value="RRM"/>
    <property type="match status" value="1"/>
</dbReference>
<reference evidence="11" key="2">
    <citation type="submission" date="2025-08" db="UniProtKB">
        <authorList>
            <consortium name="Ensembl"/>
        </authorList>
    </citation>
    <scope>IDENTIFICATION</scope>
</reference>
<feature type="region of interest" description="Disordered" evidence="9">
    <location>
        <begin position="633"/>
        <end position="750"/>
    </location>
</feature>
<keyword evidence="5" id="KW-0804">Transcription</keyword>